<dbReference type="AlphaFoldDB" id="A0A367PTM9"/>
<feature type="domain" description="Pyruvate carboxyltransferase" evidence="2">
    <location>
        <begin position="8"/>
        <end position="279"/>
    </location>
</feature>
<dbReference type="InterPro" id="IPR000891">
    <property type="entry name" value="PYR_CT"/>
</dbReference>
<dbReference type="Pfam" id="PF00682">
    <property type="entry name" value="HMGL-like"/>
    <property type="match status" value="1"/>
</dbReference>
<name>A0A367PTM9_CUPNE</name>
<dbReference type="InterPro" id="IPR013785">
    <property type="entry name" value="Aldolase_TIM"/>
</dbReference>
<dbReference type="InterPro" id="IPR050483">
    <property type="entry name" value="CoA-transferase_III_domain"/>
</dbReference>
<dbReference type="GO" id="GO:0008410">
    <property type="term" value="F:CoA-transferase activity"/>
    <property type="evidence" value="ECO:0007669"/>
    <property type="project" value="TreeGrafter"/>
</dbReference>
<dbReference type="Proteomes" id="UP000253501">
    <property type="component" value="Unassembled WGS sequence"/>
</dbReference>
<dbReference type="PANTHER" id="PTHR48207:SF3">
    <property type="entry name" value="SUCCINATE--HYDROXYMETHYLGLUTARATE COA-TRANSFERASE"/>
    <property type="match status" value="1"/>
</dbReference>
<dbReference type="InterPro" id="IPR003673">
    <property type="entry name" value="CoA-Trfase_fam_III"/>
</dbReference>
<accession>A0A367PTM9</accession>
<proteinExistence type="predicted"/>
<dbReference type="PROSITE" id="PS50991">
    <property type="entry name" value="PYR_CT"/>
    <property type="match status" value="1"/>
</dbReference>
<dbReference type="Gene3D" id="3.30.1540.10">
    <property type="entry name" value="formyl-coa transferase, domain 3"/>
    <property type="match status" value="1"/>
</dbReference>
<gene>
    <name evidence="3" type="ORF">DDK22_00105</name>
</gene>
<keyword evidence="3" id="KW-0456">Lyase</keyword>
<dbReference type="Gene3D" id="3.20.20.70">
    <property type="entry name" value="Aldolase class I"/>
    <property type="match status" value="1"/>
</dbReference>
<dbReference type="PROSITE" id="PS00815">
    <property type="entry name" value="AIPM_HOMOCIT_SYNTH_1"/>
    <property type="match status" value="1"/>
</dbReference>
<sequence>MANHGSTVVVNEVGLRDGLQAVARTMPTIGKRKWIDAAYDAGVRHMEVASFVSPRHLPQMADAAEVIAHARSLPGLLITALVPNLRGAEMAVTAGAHRIVVPISVSTEHSLANVRKTPRQMIDEFHGIRELLDSDPRGATTTLIAGLSTAFGCTRQGHVPPADVCEIARLSVSAGCDMLSLGDTTGYATPDHVGRLIDAVRALVGEMPMALHFHDTRGMGLANTIVALQHGIREFDASLAGLGGCPAAPGASGNVTTEDLVFMLESMGYSTGIDIGRLVALRALLEEYLPGEPLHGYLARSGLPKNFPDVLHDGLAREPAPKPVPDTAAARARLPLEGIRVVEMSHMVMGPTCGMILGDLGAEVIKIEPPRGDGTRRLLGAGAGFFRTFNRNKKSVSLDVDQPAGREALQQLVATADVFIENFKPGRMADLGLDYYTLRQKNPRLIHVSHKGFLSGPYEDRLALDEVVQMMAGLAYMTGPVGRPLRAGSSVNDIMGGMFGAIGALAALYERAHSGVGKEVQSALFENCVLLCAQHMQQFAVTGRPAAPMPERINAWAVYDVFRLAGGEQMFLAATGDGQWKSLCDLLGLEPLLADETLATNNQRVLARERILPILAGALRETDATTLASRLEAAKIPFAAIRRPEELFDDPHLLASGGLADLKLDDGSSTPMPLLPFSLDGSRLLPRRSIPRIGEDTGEVLLGLGYSEAQLRELVASGVAKLGDASACPADAA</sequence>
<dbReference type="CDD" id="cd07938">
    <property type="entry name" value="DRE_TIM_HMGL"/>
    <property type="match status" value="1"/>
</dbReference>
<evidence type="ECO:0000313" key="3">
    <source>
        <dbReference type="EMBL" id="RCJ10416.1"/>
    </source>
</evidence>
<evidence type="ECO:0000256" key="1">
    <source>
        <dbReference type="ARBA" id="ARBA00022679"/>
    </source>
</evidence>
<dbReference type="GO" id="GO:0046912">
    <property type="term" value="F:acyltransferase activity, acyl groups converted into alkyl on transfer"/>
    <property type="evidence" value="ECO:0007669"/>
    <property type="project" value="InterPro"/>
</dbReference>
<dbReference type="GO" id="GO:0004419">
    <property type="term" value="F:hydroxymethylglutaryl-CoA lyase activity"/>
    <property type="evidence" value="ECO:0007669"/>
    <property type="project" value="UniProtKB-EC"/>
</dbReference>
<dbReference type="GO" id="GO:0019752">
    <property type="term" value="P:carboxylic acid metabolic process"/>
    <property type="evidence" value="ECO:0007669"/>
    <property type="project" value="InterPro"/>
</dbReference>
<keyword evidence="1" id="KW-0808">Transferase</keyword>
<dbReference type="InterPro" id="IPR044855">
    <property type="entry name" value="CoA-Trfase_III_dom3_sf"/>
</dbReference>
<protein>
    <submittedName>
        <fullName evidence="3">Hydroxymethylglutaryl-CoA lyase</fullName>
        <ecNumber evidence="3">4.1.3.4</ecNumber>
    </submittedName>
</protein>
<dbReference type="NCBIfam" id="NF004283">
    <property type="entry name" value="PRK05692.1"/>
    <property type="match status" value="1"/>
</dbReference>
<dbReference type="PANTHER" id="PTHR48207">
    <property type="entry name" value="SUCCINATE--HYDROXYMETHYLGLUTARATE COA-TRANSFERASE"/>
    <property type="match status" value="1"/>
</dbReference>
<comment type="caution">
    <text evidence="3">The sequence shown here is derived from an EMBL/GenBank/DDBJ whole genome shotgun (WGS) entry which is preliminary data.</text>
</comment>
<dbReference type="EMBL" id="QDHA01000001">
    <property type="protein sequence ID" value="RCJ10416.1"/>
    <property type="molecule type" value="Genomic_DNA"/>
</dbReference>
<dbReference type="InterPro" id="IPR023606">
    <property type="entry name" value="CoA-Trfase_III_dom_1_sf"/>
</dbReference>
<dbReference type="Pfam" id="PF02515">
    <property type="entry name" value="CoA_transf_3"/>
    <property type="match status" value="1"/>
</dbReference>
<reference evidence="3 4" key="1">
    <citation type="submission" date="2018-04" db="EMBL/GenBank/DDBJ databases">
        <title>Cupriavidus necator CR12 genome sequencing and assembly.</title>
        <authorList>
            <person name="Ben Fekih I."/>
            <person name="Mazhar H.S."/>
            <person name="Bello S.K."/>
            <person name="Rensing C."/>
        </authorList>
    </citation>
    <scope>NUCLEOTIDE SEQUENCE [LARGE SCALE GENOMIC DNA]</scope>
    <source>
        <strain evidence="3 4">CR12</strain>
    </source>
</reference>
<evidence type="ECO:0000259" key="2">
    <source>
        <dbReference type="PROSITE" id="PS50991"/>
    </source>
</evidence>
<dbReference type="SUPFAM" id="SSF51569">
    <property type="entry name" value="Aldolase"/>
    <property type="match status" value="1"/>
</dbReference>
<dbReference type="Gene3D" id="3.40.50.10540">
    <property type="entry name" value="Crotonobetainyl-coa:carnitine coa-transferase, domain 1"/>
    <property type="match status" value="1"/>
</dbReference>
<evidence type="ECO:0000313" key="4">
    <source>
        <dbReference type="Proteomes" id="UP000253501"/>
    </source>
</evidence>
<organism evidence="3 4">
    <name type="scientific">Cupriavidus necator</name>
    <name type="common">Alcaligenes eutrophus</name>
    <name type="synonym">Ralstonia eutropha</name>
    <dbReference type="NCBI Taxonomy" id="106590"/>
    <lineage>
        <taxon>Bacteria</taxon>
        <taxon>Pseudomonadati</taxon>
        <taxon>Pseudomonadota</taxon>
        <taxon>Betaproteobacteria</taxon>
        <taxon>Burkholderiales</taxon>
        <taxon>Burkholderiaceae</taxon>
        <taxon>Cupriavidus</taxon>
    </lineage>
</organism>
<dbReference type="InterPro" id="IPR002034">
    <property type="entry name" value="AIPM/Hcit_synth_CS"/>
</dbReference>
<dbReference type="EC" id="4.1.3.4" evidence="3"/>
<dbReference type="SUPFAM" id="SSF89796">
    <property type="entry name" value="CoA-transferase family III (CaiB/BaiF)"/>
    <property type="match status" value="1"/>
</dbReference>